<dbReference type="InterPro" id="IPR018691">
    <property type="entry name" value="DUF2188"/>
</dbReference>
<dbReference type="OrthoDB" id="8858565at2"/>
<feature type="region of interest" description="Disordered" evidence="1">
    <location>
        <begin position="1"/>
        <end position="74"/>
    </location>
</feature>
<reference evidence="2 3" key="1">
    <citation type="submission" date="2015-10" db="EMBL/GenBank/DDBJ databases">
        <authorList>
            <person name="Gilbert D.G."/>
        </authorList>
    </citation>
    <scope>NUCLEOTIDE SEQUENCE [LARGE SCALE GENOMIC DNA]</scope>
    <source>
        <strain evidence="3">HZ-22</strain>
    </source>
</reference>
<keyword evidence="3" id="KW-1185">Reference proteome</keyword>
<gene>
    <name evidence="2" type="ORF">APS56_08655</name>
</gene>
<organism evidence="2 3">
    <name type="scientific">Pseudalgibacter alginicilyticus</name>
    <dbReference type="NCBI Taxonomy" id="1736674"/>
    <lineage>
        <taxon>Bacteria</taxon>
        <taxon>Pseudomonadati</taxon>
        <taxon>Bacteroidota</taxon>
        <taxon>Flavobacteriia</taxon>
        <taxon>Flavobacteriales</taxon>
        <taxon>Flavobacteriaceae</taxon>
        <taxon>Pseudalgibacter</taxon>
    </lineage>
</organism>
<accession>A0A0P0D8S7</accession>
<feature type="compositionally biased region" description="Basic and acidic residues" evidence="1">
    <location>
        <begin position="15"/>
        <end position="74"/>
    </location>
</feature>
<evidence type="ECO:0008006" key="4">
    <source>
        <dbReference type="Google" id="ProtNLM"/>
    </source>
</evidence>
<name>A0A0P0D8S7_9FLAO</name>
<proteinExistence type="predicted"/>
<dbReference type="EMBL" id="CP012898">
    <property type="protein sequence ID" value="ALJ05189.1"/>
    <property type="molecule type" value="Genomic_DNA"/>
</dbReference>
<dbReference type="STRING" id="1736674.APS56_08655"/>
<evidence type="ECO:0000313" key="3">
    <source>
        <dbReference type="Proteomes" id="UP000057981"/>
    </source>
</evidence>
<dbReference type="Pfam" id="PF09954">
    <property type="entry name" value="DUF2188"/>
    <property type="match status" value="1"/>
</dbReference>
<dbReference type="KEGG" id="ahz:APS56_08655"/>
<evidence type="ECO:0000313" key="2">
    <source>
        <dbReference type="EMBL" id="ALJ05189.1"/>
    </source>
</evidence>
<dbReference type="RefSeq" id="WP_054727222.1">
    <property type="nucleotide sequence ID" value="NZ_CP012898.1"/>
</dbReference>
<protein>
    <recommendedName>
        <fullName evidence="4">DUF2188 domain-containing protein</fullName>
    </recommendedName>
</protein>
<dbReference type="Proteomes" id="UP000057981">
    <property type="component" value="Chromosome"/>
</dbReference>
<dbReference type="AlphaFoldDB" id="A0A0P0D8S7"/>
<sequence length="74" mass="8312">MSKTRHVVPNSDGGWDSKKGGAERASKHFETKKDAETYSRDLSRKEGSELFIHGKDGKIQRKDSHGNDKFPPRG</sequence>
<evidence type="ECO:0000256" key="1">
    <source>
        <dbReference type="SAM" id="MobiDB-lite"/>
    </source>
</evidence>